<sequence>MPTSRPVRRRVHVGYALLTAVLAAAALSWGGGSAAADDSAQVMPKKVTGPLTIQRPVATVTNTTGVAGVVAYDTAGYPAAGTAGTGTLEHQHAQGPVRYRVQPPVGGPHSAHWVNAGVYTKPVPSERAVHDLEHGAVWITYEPGLPQAQLDRLVAFVDRQSMLAEGNRGPGGTPQANRFVLLSPWPDDTPEAPIVVTSWGYQLKLTSATDPRLQQFVDTFRRNATYSPEADAPVDSVSIAVGGRPARDGSKQPNPA</sequence>
<evidence type="ECO:0000313" key="3">
    <source>
        <dbReference type="EMBL" id="SHH41527.1"/>
    </source>
</evidence>
<feature type="region of interest" description="Disordered" evidence="1">
    <location>
        <begin position="228"/>
        <end position="256"/>
    </location>
</feature>
<name>A0A1M5SSV3_9ACTN</name>
<accession>A0A1M5SSV3</accession>
<proteinExistence type="predicted"/>
<feature type="signal peptide" evidence="2">
    <location>
        <begin position="1"/>
        <end position="36"/>
    </location>
</feature>
<evidence type="ECO:0008006" key="5">
    <source>
        <dbReference type="Google" id="ProtNLM"/>
    </source>
</evidence>
<dbReference type="Proteomes" id="UP000186132">
    <property type="component" value="Unassembled WGS sequence"/>
</dbReference>
<reference evidence="3 4" key="1">
    <citation type="submission" date="2016-11" db="EMBL/GenBank/DDBJ databases">
        <authorList>
            <person name="Jaros S."/>
            <person name="Januszkiewicz K."/>
            <person name="Wedrychowicz H."/>
        </authorList>
    </citation>
    <scope>NUCLEOTIDE SEQUENCE [LARGE SCALE GENOMIC DNA]</scope>
    <source>
        <strain evidence="3 4">DSM 45627</strain>
    </source>
</reference>
<dbReference type="EMBL" id="FQVU01000006">
    <property type="protein sequence ID" value="SHH41527.1"/>
    <property type="molecule type" value="Genomic_DNA"/>
</dbReference>
<dbReference type="InterPro" id="IPR021454">
    <property type="entry name" value="DUF3105"/>
</dbReference>
<organism evidence="3 4">
    <name type="scientific">Jatrophihabitans endophyticus</name>
    <dbReference type="NCBI Taxonomy" id="1206085"/>
    <lineage>
        <taxon>Bacteria</taxon>
        <taxon>Bacillati</taxon>
        <taxon>Actinomycetota</taxon>
        <taxon>Actinomycetes</taxon>
        <taxon>Jatrophihabitantales</taxon>
        <taxon>Jatrophihabitantaceae</taxon>
        <taxon>Jatrophihabitans</taxon>
    </lineage>
</organism>
<feature type="chain" id="PRO_5012160724" description="DUF3105 domain-containing protein" evidence="2">
    <location>
        <begin position="37"/>
        <end position="256"/>
    </location>
</feature>
<dbReference type="AlphaFoldDB" id="A0A1M5SSV3"/>
<keyword evidence="2" id="KW-0732">Signal</keyword>
<evidence type="ECO:0000256" key="2">
    <source>
        <dbReference type="SAM" id="SignalP"/>
    </source>
</evidence>
<dbReference type="STRING" id="1206085.SAMN05443575_3806"/>
<evidence type="ECO:0000313" key="4">
    <source>
        <dbReference type="Proteomes" id="UP000186132"/>
    </source>
</evidence>
<gene>
    <name evidence="3" type="ORF">SAMN05443575_3806</name>
</gene>
<evidence type="ECO:0000256" key="1">
    <source>
        <dbReference type="SAM" id="MobiDB-lite"/>
    </source>
</evidence>
<dbReference type="Pfam" id="PF11303">
    <property type="entry name" value="DUF3105"/>
    <property type="match status" value="1"/>
</dbReference>
<keyword evidence="4" id="KW-1185">Reference proteome</keyword>
<protein>
    <recommendedName>
        <fullName evidence="5">DUF3105 domain-containing protein</fullName>
    </recommendedName>
</protein>